<reference evidence="10" key="1">
    <citation type="submission" date="2021-01" db="EMBL/GenBank/DDBJ databases">
        <authorList>
            <person name="Kaushik A."/>
        </authorList>
    </citation>
    <scope>NUCLEOTIDE SEQUENCE</scope>
    <source>
        <strain evidence="10">AG4-R118</strain>
    </source>
</reference>
<feature type="transmembrane region" description="Helical" evidence="8">
    <location>
        <begin position="363"/>
        <end position="387"/>
    </location>
</feature>
<dbReference type="PANTHER" id="PTHR46378:SF1">
    <property type="entry name" value="STEROL REGULATORY ELEMENT-BINDING PROTEIN CLEAVAGE-ACTIVATING PROTEIN"/>
    <property type="match status" value="1"/>
</dbReference>
<dbReference type="Pfam" id="PF12349">
    <property type="entry name" value="Sterol-sensing"/>
    <property type="match status" value="1"/>
</dbReference>
<dbReference type="PANTHER" id="PTHR46378">
    <property type="entry name" value="STEROL REGULATORY ELEMENT-BINDING PROTEIN CLEAVAGE-ACTIVATING PROTEIN"/>
    <property type="match status" value="1"/>
</dbReference>
<feature type="compositionally biased region" description="Polar residues" evidence="7">
    <location>
        <begin position="1206"/>
        <end position="1222"/>
    </location>
</feature>
<feature type="transmembrane region" description="Helical" evidence="8">
    <location>
        <begin position="292"/>
        <end position="313"/>
    </location>
</feature>
<feature type="region of interest" description="Disordered" evidence="7">
    <location>
        <begin position="1258"/>
        <end position="1279"/>
    </location>
</feature>
<feature type="region of interest" description="Disordered" evidence="7">
    <location>
        <begin position="743"/>
        <end position="768"/>
    </location>
</feature>
<evidence type="ECO:0000256" key="4">
    <source>
        <dbReference type="ARBA" id="ARBA00022989"/>
    </source>
</evidence>
<comment type="caution">
    <text evidence="10">The sequence shown here is derived from an EMBL/GenBank/DDBJ whole genome shotgun (WGS) entry which is preliminary data.</text>
</comment>
<dbReference type="InterPro" id="IPR015943">
    <property type="entry name" value="WD40/YVTN_repeat-like_dom_sf"/>
</dbReference>
<feature type="transmembrane region" description="Helical" evidence="8">
    <location>
        <begin position="498"/>
        <end position="517"/>
    </location>
</feature>
<dbReference type="GO" id="GO:0045540">
    <property type="term" value="P:regulation of cholesterol biosynthetic process"/>
    <property type="evidence" value="ECO:0007669"/>
    <property type="project" value="TreeGrafter"/>
</dbReference>
<dbReference type="GO" id="GO:0032933">
    <property type="term" value="P:SREBP signaling pathway"/>
    <property type="evidence" value="ECO:0007669"/>
    <property type="project" value="InterPro"/>
</dbReference>
<dbReference type="GO" id="GO:0032934">
    <property type="term" value="F:sterol binding"/>
    <property type="evidence" value="ECO:0007669"/>
    <property type="project" value="InterPro"/>
</dbReference>
<evidence type="ECO:0000313" key="10">
    <source>
        <dbReference type="EMBL" id="CAE6463120.1"/>
    </source>
</evidence>
<gene>
    <name evidence="10" type="ORF">RDB_LOCUS92510</name>
</gene>
<dbReference type="SUPFAM" id="SSF50978">
    <property type="entry name" value="WD40 repeat-like"/>
    <property type="match status" value="1"/>
</dbReference>
<feature type="region of interest" description="Disordered" evidence="7">
    <location>
        <begin position="1144"/>
        <end position="1164"/>
    </location>
</feature>
<accession>A0A8H3BS92</accession>
<name>A0A8H3BS92_9AGAM</name>
<feature type="transmembrane region" description="Helical" evidence="8">
    <location>
        <begin position="32"/>
        <end position="52"/>
    </location>
</feature>
<dbReference type="GO" id="GO:0005789">
    <property type="term" value="C:endoplasmic reticulum membrane"/>
    <property type="evidence" value="ECO:0007669"/>
    <property type="project" value="UniProtKB-SubCell"/>
</dbReference>
<organism evidence="10 11">
    <name type="scientific">Rhizoctonia solani</name>
    <dbReference type="NCBI Taxonomy" id="456999"/>
    <lineage>
        <taxon>Eukaryota</taxon>
        <taxon>Fungi</taxon>
        <taxon>Dikarya</taxon>
        <taxon>Basidiomycota</taxon>
        <taxon>Agaricomycotina</taxon>
        <taxon>Agaricomycetes</taxon>
        <taxon>Cantharellales</taxon>
        <taxon>Ceratobasidiaceae</taxon>
        <taxon>Rhizoctonia</taxon>
    </lineage>
</organism>
<feature type="transmembrane region" description="Helical" evidence="8">
    <location>
        <begin position="631"/>
        <end position="657"/>
    </location>
</feature>
<dbReference type="EMBL" id="CAJMWX010001053">
    <property type="protein sequence ID" value="CAE6463120.1"/>
    <property type="molecule type" value="Genomic_DNA"/>
</dbReference>
<feature type="transmembrane region" description="Helical" evidence="8">
    <location>
        <begin position="408"/>
        <end position="426"/>
    </location>
</feature>
<dbReference type="GO" id="GO:0032936">
    <property type="term" value="C:SREBP-SCAP complex"/>
    <property type="evidence" value="ECO:0007669"/>
    <property type="project" value="TreeGrafter"/>
</dbReference>
<dbReference type="Proteomes" id="UP000663888">
    <property type="component" value="Unassembled WGS sequence"/>
</dbReference>
<evidence type="ECO:0000256" key="6">
    <source>
        <dbReference type="ARBA" id="ARBA00023180"/>
    </source>
</evidence>
<keyword evidence="6" id="KW-0325">Glycoprotein</keyword>
<evidence type="ECO:0000259" key="9">
    <source>
        <dbReference type="Pfam" id="PF12349"/>
    </source>
</evidence>
<evidence type="ECO:0000256" key="7">
    <source>
        <dbReference type="SAM" id="MobiDB-lite"/>
    </source>
</evidence>
<evidence type="ECO:0000256" key="2">
    <source>
        <dbReference type="ARBA" id="ARBA00022692"/>
    </source>
</evidence>
<feature type="region of interest" description="Disordered" evidence="7">
    <location>
        <begin position="675"/>
        <end position="697"/>
    </location>
</feature>
<dbReference type="InterPro" id="IPR030225">
    <property type="entry name" value="SCAP"/>
</dbReference>
<keyword evidence="3" id="KW-0256">Endoplasmic reticulum</keyword>
<keyword evidence="2 8" id="KW-0812">Transmembrane</keyword>
<dbReference type="Gene3D" id="2.130.10.10">
    <property type="entry name" value="YVTN repeat-like/Quinoprotein amine dehydrogenase"/>
    <property type="match status" value="1"/>
</dbReference>
<feature type="transmembrane region" description="Helical" evidence="8">
    <location>
        <begin position="432"/>
        <end position="452"/>
    </location>
</feature>
<keyword evidence="5 8" id="KW-0472">Membrane</keyword>
<feature type="transmembrane region" description="Helical" evidence="8">
    <location>
        <begin position="325"/>
        <end position="351"/>
    </location>
</feature>
<feature type="region of interest" description="Disordered" evidence="7">
    <location>
        <begin position="1292"/>
        <end position="1311"/>
    </location>
</feature>
<protein>
    <recommendedName>
        <fullName evidence="9">HMGCR/SNAP/NPC1-like sterol-sensing domain-containing protein</fullName>
    </recommendedName>
</protein>
<feature type="compositionally biased region" description="Polar residues" evidence="7">
    <location>
        <begin position="1262"/>
        <end position="1271"/>
    </location>
</feature>
<evidence type="ECO:0000256" key="1">
    <source>
        <dbReference type="ARBA" id="ARBA00004477"/>
    </source>
</evidence>
<dbReference type="InterPro" id="IPR036322">
    <property type="entry name" value="WD40_repeat_dom_sf"/>
</dbReference>
<evidence type="ECO:0000256" key="3">
    <source>
        <dbReference type="ARBA" id="ARBA00022824"/>
    </source>
</evidence>
<evidence type="ECO:0000256" key="5">
    <source>
        <dbReference type="ARBA" id="ARBA00023136"/>
    </source>
</evidence>
<keyword evidence="4 8" id="KW-1133">Transmembrane helix</keyword>
<evidence type="ECO:0000256" key="8">
    <source>
        <dbReference type="SAM" id="Phobius"/>
    </source>
</evidence>
<feature type="compositionally biased region" description="Basic and acidic residues" evidence="7">
    <location>
        <begin position="680"/>
        <end position="697"/>
    </location>
</feature>
<sequence length="1356" mass="147994">MSIGTKWAFRRRPVSQLFYDFGIHCATHQIRVILICGFVITSLFYPALAIYFSHQPLSHFSTRILDSLFLPSANDAFHHNDLHDIWQGYDTLRIRTDAAARARCGTEHTVRVERLFIPSTIPDPFGALNLQTLLPTLNLQTTLESHLTPELPCVRLLDNTSPATPPLHKCLVVSPTAHWNDDANVITTDPHLYTSLNKAHRNVSQGGIPLTAEMALAGRLTTDHAGYGSIIESSKFLSVSFFFREDDCHANTGHDAWVKLVNSFVPDGTVVVPSADQPKLLALEFAALSRNYSPWVSLGLYVVYIIIFVQLSGSMRRMDSVHSRFGLTFTGMIEILASTITSVSICAIAGFRVTMVPWSILPIVIVIVGAENMFVLMEAVLATSISLPIRRRIAEGLQKAGVSITLKLTMYNAVLGTIAYFSSGAIRQFCVFVIVVLVAHWFLIHTFFLAVLSIDLQRLELSDVLRQGSSSPRSASNAPDQRRSRTRFGIRRIFKTKAARNVSLMLVLGITGGLYYYSGPHASTRAAGGSSNAFETERQTIHHLTPTQSASTPHTAPHHSASYATHQPLVTPASPSTSVVIWRTLNPPNDPLVHIRVEPPVLVLFPQPKDMRENHTKPMGWSYRVRRLRPVLWTLKVLVLPIAATLAGLYGLLLHLLRNSELRAAQRDRIDSLIEGDAEEHEREKEKEREKEEEEKKIAGTFTTLPRGSKSDLGKIQSSRDGKVVAAMSVEGIVLVWSEAKKERNGTGSPGRVGQANGSASGGSKTVRPAPMVIPIPVTGIHATSLAIDSKGKRLAVAGGGVIQIWDISQATPVLGRRLSPSASDPGDKVRDLKFLRSKQSEQLGPFPTSFTSTQPSPKHTLLVAYDDGTVLEWDCDSGAMLARIVPRYPQSQASLFVRETFVAIAFSNPNGHIDVYRRHLDNDRVVSYTPVMSPIVPGVIAIDVHEWSLGMLLATLTPTGHAAVWGTNAAPIVEMDLALTTHDEPSSLLTQLPNDGRIVLLPAPQAPPPCRQCNLPPPCTFTVAFSFPSATRNSANQIPTVYIRRASVLYQPGRCACQPISIASTLAGPRVISFGFPSGVRVVSGLGIGGVNGGTAVNEFPVSIHGLRRASSSYGRHSFESSSSTGTDDLTLDASKDYSGFLVPPLANGSPTENGHSHGPKHVVGSDVRWEQHTIEESCEHGQWEVIGTRVVGIRRKSRVHKPSNESAAQSSSVTTSKQENLPNSVLERWEVWQVDTTTTELPRCTSTLSRLCEGCEVGPSRTTGQSGETPESRRSPHISRILRLGRAAEAQSLPSPLSSGGGHTLIDPRDISYPRLPFTRVYSTNASYDRLFTALGNTIGVLRLDHPTTTSGSR</sequence>
<evidence type="ECO:0000313" key="11">
    <source>
        <dbReference type="Proteomes" id="UP000663888"/>
    </source>
</evidence>
<feature type="region of interest" description="Disordered" evidence="7">
    <location>
        <begin position="1198"/>
        <end position="1222"/>
    </location>
</feature>
<proteinExistence type="predicted"/>
<comment type="subcellular location">
    <subcellularLocation>
        <location evidence="1">Endoplasmic reticulum membrane</location>
        <topology evidence="1">Multi-pass membrane protein</topology>
    </subcellularLocation>
</comment>
<dbReference type="GO" id="GO:0000139">
    <property type="term" value="C:Golgi membrane"/>
    <property type="evidence" value="ECO:0007669"/>
    <property type="project" value="InterPro"/>
</dbReference>
<feature type="domain" description="HMGCR/SNAP/NPC1-like sterol-sensing" evidence="9">
    <location>
        <begin position="321"/>
        <end position="462"/>
    </location>
</feature>
<dbReference type="InterPro" id="IPR053958">
    <property type="entry name" value="HMGCR/SNAP/NPC1-like_SSD"/>
</dbReference>
<dbReference type="SUPFAM" id="SSF82866">
    <property type="entry name" value="Multidrug efflux transporter AcrB transmembrane domain"/>
    <property type="match status" value="1"/>
</dbReference>